<keyword evidence="1 5" id="KW-0349">Heme</keyword>
<protein>
    <submittedName>
        <fullName evidence="7">Globin family protein</fullName>
    </submittedName>
</protein>
<dbReference type="PRINTS" id="PR01907">
    <property type="entry name" value="WORMGLOBIN"/>
</dbReference>
<dbReference type="PANTHER" id="PTHR43396:SF3">
    <property type="entry name" value="FLAVOHEMOPROTEIN"/>
    <property type="match status" value="1"/>
</dbReference>
<organism evidence="7 8">
    <name type="scientific">Roseateles paludis</name>
    <dbReference type="NCBI Taxonomy" id="3145238"/>
    <lineage>
        <taxon>Bacteria</taxon>
        <taxon>Pseudomonadati</taxon>
        <taxon>Pseudomonadota</taxon>
        <taxon>Betaproteobacteria</taxon>
        <taxon>Burkholderiales</taxon>
        <taxon>Sphaerotilaceae</taxon>
        <taxon>Roseateles</taxon>
    </lineage>
</organism>
<dbReference type="EMBL" id="JBDPZD010000004">
    <property type="protein sequence ID" value="MEO3692699.1"/>
    <property type="molecule type" value="Genomic_DNA"/>
</dbReference>
<name>A0ABV0G4M8_9BURK</name>
<dbReference type="CDD" id="cd12131">
    <property type="entry name" value="HGbI-like"/>
    <property type="match status" value="1"/>
</dbReference>
<evidence type="ECO:0000256" key="3">
    <source>
        <dbReference type="ARBA" id="ARBA00022723"/>
    </source>
</evidence>
<dbReference type="SUPFAM" id="SSF46458">
    <property type="entry name" value="Globin-like"/>
    <property type="match status" value="1"/>
</dbReference>
<keyword evidence="3" id="KW-0479">Metal-binding</keyword>
<evidence type="ECO:0000259" key="6">
    <source>
        <dbReference type="PROSITE" id="PS01033"/>
    </source>
</evidence>
<accession>A0ABV0G4M8</accession>
<evidence type="ECO:0000256" key="4">
    <source>
        <dbReference type="ARBA" id="ARBA00023004"/>
    </source>
</evidence>
<dbReference type="Proteomes" id="UP001495147">
    <property type="component" value="Unassembled WGS sequence"/>
</dbReference>
<reference evidence="7 8" key="1">
    <citation type="submission" date="2024-05" db="EMBL/GenBank/DDBJ databases">
        <title>Roseateles sp. DJS-2-20 16S ribosomal RNA gene Genome sequencing and assembly.</title>
        <authorList>
            <person name="Woo H."/>
        </authorList>
    </citation>
    <scope>NUCLEOTIDE SEQUENCE [LARGE SCALE GENOMIC DNA]</scope>
    <source>
        <strain evidence="7 8">DJS-2-20</strain>
    </source>
</reference>
<dbReference type="Pfam" id="PF00042">
    <property type="entry name" value="Globin"/>
    <property type="match status" value="1"/>
</dbReference>
<dbReference type="PANTHER" id="PTHR43396">
    <property type="entry name" value="FLAVOHEMOPROTEIN"/>
    <property type="match status" value="1"/>
</dbReference>
<evidence type="ECO:0000256" key="1">
    <source>
        <dbReference type="ARBA" id="ARBA00022617"/>
    </source>
</evidence>
<evidence type="ECO:0000256" key="5">
    <source>
        <dbReference type="RuleBase" id="RU000356"/>
    </source>
</evidence>
<dbReference type="InterPro" id="IPR012292">
    <property type="entry name" value="Globin/Proto"/>
</dbReference>
<evidence type="ECO:0000313" key="7">
    <source>
        <dbReference type="EMBL" id="MEO3692699.1"/>
    </source>
</evidence>
<dbReference type="PROSITE" id="PS01033">
    <property type="entry name" value="GLOBIN"/>
    <property type="match status" value="1"/>
</dbReference>
<sequence>MTPQQIQAVRASFEPLVPMAEQVAEAFYARLFERDPALRPLFRGNPREQGERLMQMIAAAVALLDRPAALEPVLLQLGVRHAGYGVQAAHYDTVGAALLDTLDAGLGAAFTPELREAWTAMYTLVATTMQRGAAALAPPALPGFGLTLPQAA</sequence>
<gene>
    <name evidence="7" type="ORF">ABDJ85_14570</name>
</gene>
<feature type="domain" description="Globin" evidence="6">
    <location>
        <begin position="1"/>
        <end position="134"/>
    </location>
</feature>
<keyword evidence="4" id="KW-0408">Iron</keyword>
<keyword evidence="5" id="KW-0813">Transport</keyword>
<keyword evidence="2 5" id="KW-0561">Oxygen transport</keyword>
<proteinExistence type="inferred from homology"/>
<dbReference type="RefSeq" id="WP_347705515.1">
    <property type="nucleotide sequence ID" value="NZ_JBDPZD010000004.1"/>
</dbReference>
<dbReference type="InterPro" id="IPR000971">
    <property type="entry name" value="Globin"/>
</dbReference>
<comment type="caution">
    <text evidence="7">The sequence shown here is derived from an EMBL/GenBank/DDBJ whole genome shotgun (WGS) entry which is preliminary data.</text>
</comment>
<comment type="similarity">
    <text evidence="5">Belongs to the globin family.</text>
</comment>
<evidence type="ECO:0000313" key="8">
    <source>
        <dbReference type="Proteomes" id="UP001495147"/>
    </source>
</evidence>
<dbReference type="InterPro" id="IPR009050">
    <property type="entry name" value="Globin-like_sf"/>
</dbReference>
<keyword evidence="8" id="KW-1185">Reference proteome</keyword>
<dbReference type="Gene3D" id="1.10.490.10">
    <property type="entry name" value="Globins"/>
    <property type="match status" value="1"/>
</dbReference>
<evidence type="ECO:0000256" key="2">
    <source>
        <dbReference type="ARBA" id="ARBA00022621"/>
    </source>
</evidence>